<feature type="coiled-coil region" evidence="1">
    <location>
        <begin position="80"/>
        <end position="107"/>
    </location>
</feature>
<protein>
    <recommendedName>
        <fullName evidence="5">Reverse transcriptase domain-containing protein</fullName>
    </recommendedName>
</protein>
<comment type="caution">
    <text evidence="3">The sequence shown here is derived from an EMBL/GenBank/DDBJ whole genome shotgun (WGS) entry which is preliminary data.</text>
</comment>
<evidence type="ECO:0008006" key="5">
    <source>
        <dbReference type="Google" id="ProtNLM"/>
    </source>
</evidence>
<reference evidence="3" key="2">
    <citation type="submission" date="2022-01" db="EMBL/GenBank/DDBJ databases">
        <authorList>
            <person name="Yamashiro T."/>
            <person name="Shiraishi A."/>
            <person name="Satake H."/>
            <person name="Nakayama K."/>
        </authorList>
    </citation>
    <scope>NUCLEOTIDE SEQUENCE</scope>
</reference>
<evidence type="ECO:0000256" key="1">
    <source>
        <dbReference type="SAM" id="Coils"/>
    </source>
</evidence>
<feature type="compositionally biased region" description="Acidic residues" evidence="2">
    <location>
        <begin position="205"/>
        <end position="222"/>
    </location>
</feature>
<organism evidence="3 4">
    <name type="scientific">Tanacetum coccineum</name>
    <dbReference type="NCBI Taxonomy" id="301880"/>
    <lineage>
        <taxon>Eukaryota</taxon>
        <taxon>Viridiplantae</taxon>
        <taxon>Streptophyta</taxon>
        <taxon>Embryophyta</taxon>
        <taxon>Tracheophyta</taxon>
        <taxon>Spermatophyta</taxon>
        <taxon>Magnoliopsida</taxon>
        <taxon>eudicotyledons</taxon>
        <taxon>Gunneridae</taxon>
        <taxon>Pentapetalae</taxon>
        <taxon>asterids</taxon>
        <taxon>campanulids</taxon>
        <taxon>Asterales</taxon>
        <taxon>Asteraceae</taxon>
        <taxon>Asteroideae</taxon>
        <taxon>Anthemideae</taxon>
        <taxon>Anthemidinae</taxon>
        <taxon>Tanacetum</taxon>
    </lineage>
</organism>
<gene>
    <name evidence="3" type="ORF">Tco_0875233</name>
</gene>
<evidence type="ECO:0000256" key="2">
    <source>
        <dbReference type="SAM" id="MobiDB-lite"/>
    </source>
</evidence>
<name>A0ABQ5BRV8_9ASTR</name>
<dbReference type="Proteomes" id="UP001151760">
    <property type="component" value="Unassembled WGS sequence"/>
</dbReference>
<evidence type="ECO:0000313" key="4">
    <source>
        <dbReference type="Proteomes" id="UP001151760"/>
    </source>
</evidence>
<reference evidence="3" key="1">
    <citation type="journal article" date="2022" name="Int. J. Mol. Sci.">
        <title>Draft Genome of Tanacetum Coccineum: Genomic Comparison of Closely Related Tanacetum-Family Plants.</title>
        <authorList>
            <person name="Yamashiro T."/>
            <person name="Shiraishi A."/>
            <person name="Nakayama K."/>
            <person name="Satake H."/>
        </authorList>
    </citation>
    <scope>NUCLEOTIDE SEQUENCE</scope>
</reference>
<feature type="compositionally biased region" description="Basic and acidic residues" evidence="2">
    <location>
        <begin position="171"/>
        <end position="183"/>
    </location>
</feature>
<keyword evidence="1" id="KW-0175">Coiled coil</keyword>
<accession>A0ABQ5BRV8</accession>
<sequence length="456" mass="51644">MNQNFYNSNSFGFDQSQPPQFPVIHQPPQETSVEILQAKEDLMISIETFLKKFNRISFRETPKVLMQAWDKFLEIKHAQSEEVQELLNKLLEDVQNISEELAEFINSPSWSRPAFYLDDDEEYTIAITPDLPTEEPDNSLSMGDEHLDTILATESDEVIKSSVENLVPIPRESEVTSDNKSECDVPVDDESSPNFTTFSNPLFDSDNDFSSSDDESFSDEDIPKEIYSNPLFDEEIISDKIDASIISSPKIDSLLEQFFGKLAHIDLIPPGSNEDNLDPEGDIHLVKRLLYGNSSPRPPEELNSTESFPLSHIPVEDSDPFMEEIDLFLTSDESIPPGIDSDYSDSEGDNIFLERLLHDDSTPLPDIPSLTHVTFPFEDHHDLDFICVVRVFLPFFTYPVTSSFLLSSGSEDTIFDPVISTFHFSSLKPVAYENPIVIFLFFCFCPKDKGIRGESS</sequence>
<evidence type="ECO:0000313" key="3">
    <source>
        <dbReference type="EMBL" id="GJT16527.1"/>
    </source>
</evidence>
<proteinExistence type="predicted"/>
<dbReference type="EMBL" id="BQNB010013481">
    <property type="protein sequence ID" value="GJT16527.1"/>
    <property type="molecule type" value="Genomic_DNA"/>
</dbReference>
<keyword evidence="4" id="KW-1185">Reference proteome</keyword>
<feature type="region of interest" description="Disordered" evidence="2">
    <location>
        <begin position="164"/>
        <end position="223"/>
    </location>
</feature>